<name>A0A381RXA6_9ZZZZ</name>
<evidence type="ECO:0008006" key="4">
    <source>
        <dbReference type="Google" id="ProtNLM"/>
    </source>
</evidence>
<dbReference type="Gene3D" id="3.40.1160.10">
    <property type="entry name" value="Acetylglutamate kinase-like"/>
    <property type="match status" value="1"/>
</dbReference>
<gene>
    <name evidence="3" type="ORF">METZ01_LOCUS49326</name>
</gene>
<keyword evidence="2" id="KW-0418">Kinase</keyword>
<dbReference type="PIRSF" id="PIRSF000723">
    <property type="entry name" value="Carbamate_kin"/>
    <property type="match status" value="1"/>
</dbReference>
<organism evidence="3">
    <name type="scientific">marine metagenome</name>
    <dbReference type="NCBI Taxonomy" id="408172"/>
    <lineage>
        <taxon>unclassified sequences</taxon>
        <taxon>metagenomes</taxon>
        <taxon>ecological metagenomes</taxon>
    </lineage>
</organism>
<feature type="non-terminal residue" evidence="3">
    <location>
        <position position="340"/>
    </location>
</feature>
<proteinExistence type="predicted"/>
<evidence type="ECO:0000313" key="3">
    <source>
        <dbReference type="EMBL" id="SUZ96472.1"/>
    </source>
</evidence>
<dbReference type="AlphaFoldDB" id="A0A381RXA6"/>
<dbReference type="GO" id="GO:0008804">
    <property type="term" value="F:carbamate kinase activity"/>
    <property type="evidence" value="ECO:0007669"/>
    <property type="project" value="InterPro"/>
</dbReference>
<dbReference type="EMBL" id="UINC01002419">
    <property type="protein sequence ID" value="SUZ96472.1"/>
    <property type="molecule type" value="Genomic_DNA"/>
</dbReference>
<feature type="non-terminal residue" evidence="3">
    <location>
        <position position="1"/>
    </location>
</feature>
<dbReference type="GO" id="GO:0019546">
    <property type="term" value="P:L-arginine deiminase pathway"/>
    <property type="evidence" value="ECO:0007669"/>
    <property type="project" value="TreeGrafter"/>
</dbReference>
<protein>
    <recommendedName>
        <fullName evidence="4">Aspartate/glutamate/uridylate kinase domain-containing protein</fullName>
    </recommendedName>
</protein>
<accession>A0A381RXA6</accession>
<dbReference type="PRINTS" id="PR01469">
    <property type="entry name" value="CARBMTKINASE"/>
</dbReference>
<evidence type="ECO:0000256" key="1">
    <source>
        <dbReference type="ARBA" id="ARBA00022679"/>
    </source>
</evidence>
<dbReference type="SUPFAM" id="SSF53633">
    <property type="entry name" value="Carbamate kinase-like"/>
    <property type="match status" value="1"/>
</dbReference>
<dbReference type="InterPro" id="IPR036393">
    <property type="entry name" value="AceGlu_kinase-like_sf"/>
</dbReference>
<reference evidence="3" key="1">
    <citation type="submission" date="2018-05" db="EMBL/GenBank/DDBJ databases">
        <authorList>
            <person name="Lanie J.A."/>
            <person name="Ng W.-L."/>
            <person name="Kazmierczak K.M."/>
            <person name="Andrzejewski T.M."/>
            <person name="Davidsen T.M."/>
            <person name="Wayne K.J."/>
            <person name="Tettelin H."/>
            <person name="Glass J.I."/>
            <person name="Rusch D."/>
            <person name="Podicherti R."/>
            <person name="Tsui H.-C.T."/>
            <person name="Winkler M.E."/>
        </authorList>
    </citation>
    <scope>NUCLEOTIDE SEQUENCE</scope>
</reference>
<dbReference type="PANTHER" id="PTHR30409">
    <property type="entry name" value="CARBAMATE KINASE"/>
    <property type="match status" value="1"/>
</dbReference>
<dbReference type="InterPro" id="IPR003964">
    <property type="entry name" value="Carb_kinase"/>
</dbReference>
<dbReference type="PANTHER" id="PTHR30409:SF1">
    <property type="entry name" value="CARBAMATE KINASE-RELATED"/>
    <property type="match status" value="1"/>
</dbReference>
<dbReference type="GO" id="GO:0005829">
    <property type="term" value="C:cytosol"/>
    <property type="evidence" value="ECO:0007669"/>
    <property type="project" value="TreeGrafter"/>
</dbReference>
<keyword evidence="1" id="KW-0808">Transferase</keyword>
<sequence>LINQDLPRQWKRTAETCEKIADFIKENQDCYYVVTHGNGPQIGNILLRSEYSSNHLHKIPLDVCGADSQGALGYMLAQLSNSLQVRGLGIHTAEIITQVIVDAEDPAFQNPSKFIGPPLTKEEASRLMNETPDYCAKFYKNADNPENHELSSSSASSGNTQAPLEIWRRVVPSPVPKGIVEIDMIEACYLSGNIPISVGGGGIPVVKVMPEQNEDSETYECNYGISYNRRVTEDNKPAAIFKGVEGVVDKDLASSLLARMLMERAQKRAQNLEVELVILTNVDAVKINYQQPNEKSLSELTLKETSELYESGMFPDGSMGPKIKAMIDFLEFGGKRSYIT</sequence>
<evidence type="ECO:0000256" key="2">
    <source>
        <dbReference type="ARBA" id="ARBA00022777"/>
    </source>
</evidence>